<proteinExistence type="predicted"/>
<comment type="caution">
    <text evidence="3">The sequence shown here is derived from an EMBL/GenBank/DDBJ whole genome shotgun (WGS) entry which is preliminary data.</text>
</comment>
<dbReference type="Proteomes" id="UP001066276">
    <property type="component" value="Chromosome 5"/>
</dbReference>
<evidence type="ECO:0000313" key="2">
    <source>
        <dbReference type="EMBL" id="KAJ1156436.1"/>
    </source>
</evidence>
<dbReference type="AlphaFoldDB" id="A0AAV7RYY1"/>
<feature type="compositionally biased region" description="Low complexity" evidence="1">
    <location>
        <begin position="112"/>
        <end position="121"/>
    </location>
</feature>
<name>A0AAV7RYY1_PLEWA</name>
<sequence length="149" mass="15102">MPRQDAQGATPWPGAAPVHHASPGSRAAQPGCGQVGDRGAPAAAPQLESSQFHRAAAQAPQPRLHSDFTGESDGAAPMSHVRRTHLSQASLFSGSGCVADRASPRLTRRTTSGPAAAGPSLSGPPPGWGGSLHVVVPTRDQDKLTKGGP</sequence>
<feature type="compositionally biased region" description="Basic and acidic residues" evidence="1">
    <location>
        <begin position="139"/>
        <end position="149"/>
    </location>
</feature>
<protein>
    <submittedName>
        <fullName evidence="3">Uncharacterized protein</fullName>
    </submittedName>
</protein>
<evidence type="ECO:0000256" key="1">
    <source>
        <dbReference type="SAM" id="MobiDB-lite"/>
    </source>
</evidence>
<keyword evidence="4" id="KW-1185">Reference proteome</keyword>
<organism evidence="3 4">
    <name type="scientific">Pleurodeles waltl</name>
    <name type="common">Iberian ribbed newt</name>
    <dbReference type="NCBI Taxonomy" id="8319"/>
    <lineage>
        <taxon>Eukaryota</taxon>
        <taxon>Metazoa</taxon>
        <taxon>Chordata</taxon>
        <taxon>Craniata</taxon>
        <taxon>Vertebrata</taxon>
        <taxon>Euteleostomi</taxon>
        <taxon>Amphibia</taxon>
        <taxon>Batrachia</taxon>
        <taxon>Caudata</taxon>
        <taxon>Salamandroidea</taxon>
        <taxon>Salamandridae</taxon>
        <taxon>Pleurodelinae</taxon>
        <taxon>Pleurodeles</taxon>
    </lineage>
</organism>
<evidence type="ECO:0000313" key="3">
    <source>
        <dbReference type="EMBL" id="KAJ1156439.1"/>
    </source>
</evidence>
<dbReference type="EMBL" id="JANPWB010000009">
    <property type="protein sequence ID" value="KAJ1156439.1"/>
    <property type="molecule type" value="Genomic_DNA"/>
</dbReference>
<gene>
    <name evidence="2" type="ORF">NDU88_009155</name>
    <name evidence="3" type="ORF">NDU88_009158</name>
</gene>
<dbReference type="EMBL" id="JANPWB010000009">
    <property type="protein sequence ID" value="KAJ1156436.1"/>
    <property type="molecule type" value="Genomic_DNA"/>
</dbReference>
<evidence type="ECO:0000313" key="4">
    <source>
        <dbReference type="Proteomes" id="UP001066276"/>
    </source>
</evidence>
<feature type="region of interest" description="Disordered" evidence="1">
    <location>
        <begin position="1"/>
        <end position="149"/>
    </location>
</feature>
<accession>A0AAV7RYY1</accession>
<reference evidence="3" key="1">
    <citation type="journal article" date="2022" name="bioRxiv">
        <title>Sequencing and chromosome-scale assembly of the giantPleurodeles waltlgenome.</title>
        <authorList>
            <person name="Brown T."/>
            <person name="Elewa A."/>
            <person name="Iarovenko S."/>
            <person name="Subramanian E."/>
            <person name="Araus A.J."/>
            <person name="Petzold A."/>
            <person name="Susuki M."/>
            <person name="Suzuki K.-i.T."/>
            <person name="Hayashi T."/>
            <person name="Toyoda A."/>
            <person name="Oliveira C."/>
            <person name="Osipova E."/>
            <person name="Leigh N.D."/>
            <person name="Simon A."/>
            <person name="Yun M.H."/>
        </authorList>
    </citation>
    <scope>NUCLEOTIDE SEQUENCE</scope>
    <source>
        <strain evidence="3">20211129_DDA</strain>
        <tissue evidence="3">Liver</tissue>
    </source>
</reference>